<gene>
    <name evidence="2" type="ORF">PHMEG_00027310</name>
</gene>
<proteinExistence type="predicted"/>
<dbReference type="EMBL" id="NBNE01006936">
    <property type="protein sequence ID" value="OWZ01324.1"/>
    <property type="molecule type" value="Genomic_DNA"/>
</dbReference>
<organism evidence="2 3">
    <name type="scientific">Phytophthora megakarya</name>
    <dbReference type="NCBI Taxonomy" id="4795"/>
    <lineage>
        <taxon>Eukaryota</taxon>
        <taxon>Sar</taxon>
        <taxon>Stramenopiles</taxon>
        <taxon>Oomycota</taxon>
        <taxon>Peronosporomycetes</taxon>
        <taxon>Peronosporales</taxon>
        <taxon>Peronosporaceae</taxon>
        <taxon>Phytophthora</taxon>
    </lineage>
</organism>
<name>A0A225V884_9STRA</name>
<evidence type="ECO:0000256" key="1">
    <source>
        <dbReference type="SAM" id="MobiDB-lite"/>
    </source>
</evidence>
<feature type="region of interest" description="Disordered" evidence="1">
    <location>
        <begin position="1"/>
        <end position="20"/>
    </location>
</feature>
<evidence type="ECO:0000313" key="3">
    <source>
        <dbReference type="Proteomes" id="UP000198211"/>
    </source>
</evidence>
<dbReference type="Proteomes" id="UP000198211">
    <property type="component" value="Unassembled WGS sequence"/>
</dbReference>
<evidence type="ECO:0000313" key="2">
    <source>
        <dbReference type="EMBL" id="OWZ01324.1"/>
    </source>
</evidence>
<accession>A0A225V884</accession>
<comment type="caution">
    <text evidence="2">The sequence shown here is derived from an EMBL/GenBank/DDBJ whole genome shotgun (WGS) entry which is preliminary data.</text>
</comment>
<reference evidence="3" key="1">
    <citation type="submission" date="2017-03" db="EMBL/GenBank/DDBJ databases">
        <title>Phytopthora megakarya and P. palmivora, two closely related causual agents of cacao black pod achieved similar genome size and gene model numbers by different mechanisms.</title>
        <authorList>
            <person name="Ali S."/>
            <person name="Shao J."/>
            <person name="Larry D.J."/>
            <person name="Kronmiller B."/>
            <person name="Shen D."/>
            <person name="Strem M.D."/>
            <person name="Melnick R.L."/>
            <person name="Guiltinan M.J."/>
            <person name="Tyler B.M."/>
            <person name="Meinhardt L.W."/>
            <person name="Bailey B.A."/>
        </authorList>
    </citation>
    <scope>NUCLEOTIDE SEQUENCE [LARGE SCALE GENOMIC DNA]</scope>
    <source>
        <strain evidence="3">zdho120</strain>
    </source>
</reference>
<keyword evidence="3" id="KW-1185">Reference proteome</keyword>
<protein>
    <submittedName>
        <fullName evidence="2">Uncharacterized protein</fullName>
    </submittedName>
</protein>
<dbReference type="AlphaFoldDB" id="A0A225V884"/>
<sequence>MSDAADNELRRPQARKHKTGTSTVHVGILIVVDTVRDAAMLVTIMDKFDVHLAFQEGKG</sequence>